<accession>A0A136PXU7</accession>
<dbReference type="AlphaFoldDB" id="A0A136PXU7"/>
<dbReference type="SUPFAM" id="SSF69304">
    <property type="entry name" value="Tricorn protease N-terminal domain"/>
    <property type="match status" value="1"/>
</dbReference>
<keyword evidence="3" id="KW-1185">Reference proteome</keyword>
<comment type="caution">
    <text evidence="2">The sequence shown here is derived from an EMBL/GenBank/DDBJ whole genome shotgun (WGS) entry which is preliminary data.</text>
</comment>
<gene>
    <name evidence="2" type="ORF">AWW66_03065</name>
</gene>
<sequence length="401" mass="40475">MAEDELARAVRESFHRQVTAPRPLPVDPADRAIRRANRTLRRRTVTGVALAAVATAVVSAGTAQLGGQAGRPNTPTVVLGEQSHPSASPGPARPAPPAVGAVRAETDLIVGTSLGTTDGRQLELDGVGPIDRAQRMADDAGWLVVGGPTAAGRTLWAVQPTGAVQVLLAGAATIVVGADGTRVAWRDGGHLLTAGVVGGQLVATARTPATGPATVAGVVGDTVLVRPDPARPGHTLWRPADGPPAAPADPATVQVYGSRPDGRLVGQLVDAAGRSCLALLDPTRRLAPDRSSCVPLAADGPGAVSPDGRWLLVNGDAEGGTRALLVDLDTLGSTPAVRVAGPVATGAVAWATPQSALYVDTGGNLVRLRVDRVLAGDRGTSTTLAGAGPQSRTVVVVPSRP</sequence>
<dbReference type="Proteomes" id="UP000070620">
    <property type="component" value="Unassembled WGS sequence"/>
</dbReference>
<evidence type="ECO:0000256" key="1">
    <source>
        <dbReference type="SAM" id="MobiDB-lite"/>
    </source>
</evidence>
<evidence type="ECO:0000313" key="2">
    <source>
        <dbReference type="EMBL" id="KXK63311.1"/>
    </source>
</evidence>
<organism evidence="2 3">
    <name type="scientific">Micromonospora rosaria</name>
    <dbReference type="NCBI Taxonomy" id="47874"/>
    <lineage>
        <taxon>Bacteria</taxon>
        <taxon>Bacillati</taxon>
        <taxon>Actinomycetota</taxon>
        <taxon>Actinomycetes</taxon>
        <taxon>Micromonosporales</taxon>
        <taxon>Micromonosporaceae</taxon>
        <taxon>Micromonospora</taxon>
    </lineage>
</organism>
<proteinExistence type="predicted"/>
<protein>
    <submittedName>
        <fullName evidence="2">Uncharacterized protein</fullName>
    </submittedName>
</protein>
<name>A0A136PXU7_9ACTN</name>
<feature type="region of interest" description="Disordered" evidence="1">
    <location>
        <begin position="63"/>
        <end position="98"/>
    </location>
</feature>
<evidence type="ECO:0000313" key="3">
    <source>
        <dbReference type="Proteomes" id="UP000070620"/>
    </source>
</evidence>
<dbReference type="EMBL" id="LRQV01000006">
    <property type="protein sequence ID" value="KXK63311.1"/>
    <property type="molecule type" value="Genomic_DNA"/>
</dbReference>
<reference evidence="2 3" key="1">
    <citation type="submission" date="2016-01" db="EMBL/GenBank/DDBJ databases">
        <title>Whole genome sequence and analysis of Micromonospora rosaria DSM 803, which can produce antibacterial substance rosamicin.</title>
        <authorList>
            <person name="Yang H."/>
            <person name="He X."/>
            <person name="Zhu D."/>
        </authorList>
    </citation>
    <scope>NUCLEOTIDE SEQUENCE [LARGE SCALE GENOMIC DNA]</scope>
    <source>
        <strain evidence="2 3">DSM 803</strain>
    </source>
</reference>